<dbReference type="GO" id="GO:0003723">
    <property type="term" value="F:RNA binding"/>
    <property type="evidence" value="ECO:0007669"/>
    <property type="project" value="InterPro"/>
</dbReference>
<dbReference type="AlphaFoldDB" id="A0A7J6G5P1"/>
<dbReference type="SUPFAM" id="SSF53244">
    <property type="entry name" value="MurD-like peptide ligases, peptide-binding domain"/>
    <property type="match status" value="1"/>
</dbReference>
<dbReference type="GO" id="GO:0009451">
    <property type="term" value="P:RNA modification"/>
    <property type="evidence" value="ECO:0007669"/>
    <property type="project" value="InterPro"/>
</dbReference>
<evidence type="ECO:0000313" key="2">
    <source>
        <dbReference type="EMBL" id="KAF4378296.1"/>
    </source>
</evidence>
<feature type="repeat" description="PPR" evidence="1">
    <location>
        <begin position="59"/>
        <end position="93"/>
    </location>
</feature>
<evidence type="ECO:0008006" key="4">
    <source>
        <dbReference type="Google" id="ProtNLM"/>
    </source>
</evidence>
<evidence type="ECO:0000256" key="1">
    <source>
        <dbReference type="PROSITE-ProRule" id="PRU00708"/>
    </source>
</evidence>
<dbReference type="Gene3D" id="3.90.190.20">
    <property type="entry name" value="Mur ligase, C-terminal domain"/>
    <property type="match status" value="1"/>
</dbReference>
<evidence type="ECO:0000313" key="3">
    <source>
        <dbReference type="Proteomes" id="UP000525078"/>
    </source>
</evidence>
<dbReference type="InterPro" id="IPR002885">
    <property type="entry name" value="PPR_rpt"/>
</dbReference>
<name>A0A7J6G5P1_CANSA</name>
<dbReference type="InterPro" id="IPR036615">
    <property type="entry name" value="Mur_ligase_C_dom_sf"/>
</dbReference>
<dbReference type="PANTHER" id="PTHR47926">
    <property type="entry name" value="PENTATRICOPEPTIDE REPEAT-CONTAINING PROTEIN"/>
    <property type="match status" value="1"/>
</dbReference>
<dbReference type="PANTHER" id="PTHR47926:SF376">
    <property type="entry name" value="TETRATRICOPEPTIDE-LIKE HELICAL DOMAIN SUPERFAMILY"/>
    <property type="match status" value="1"/>
</dbReference>
<dbReference type="InterPro" id="IPR046960">
    <property type="entry name" value="PPR_At4g14850-like_plant"/>
</dbReference>
<dbReference type="Proteomes" id="UP000525078">
    <property type="component" value="Unassembled WGS sequence"/>
</dbReference>
<accession>A0A7J6G5P1</accession>
<gene>
    <name evidence="2" type="ORF">F8388_010735</name>
</gene>
<dbReference type="EMBL" id="JAATIP010000075">
    <property type="protein sequence ID" value="KAF4378296.1"/>
    <property type="molecule type" value="Genomic_DNA"/>
</dbReference>
<organism evidence="2 3">
    <name type="scientific">Cannabis sativa</name>
    <name type="common">Hemp</name>
    <name type="synonym">Marijuana</name>
    <dbReference type="NCBI Taxonomy" id="3483"/>
    <lineage>
        <taxon>Eukaryota</taxon>
        <taxon>Viridiplantae</taxon>
        <taxon>Streptophyta</taxon>
        <taxon>Embryophyta</taxon>
        <taxon>Tracheophyta</taxon>
        <taxon>Spermatophyta</taxon>
        <taxon>Magnoliopsida</taxon>
        <taxon>eudicotyledons</taxon>
        <taxon>Gunneridae</taxon>
        <taxon>Pentapetalae</taxon>
        <taxon>rosids</taxon>
        <taxon>fabids</taxon>
        <taxon>Rosales</taxon>
        <taxon>Cannabaceae</taxon>
        <taxon>Cannabis</taxon>
    </lineage>
</organism>
<dbReference type="PROSITE" id="PS51375">
    <property type="entry name" value="PPR"/>
    <property type="match status" value="1"/>
</dbReference>
<dbReference type="Pfam" id="PF20431">
    <property type="entry name" value="E_motif"/>
    <property type="match status" value="1"/>
</dbReference>
<comment type="caution">
    <text evidence="2">The sequence shown here is derived from an EMBL/GenBank/DDBJ whole genome shotgun (WGS) entry which is preliminary data.</text>
</comment>
<reference evidence="2 3" key="1">
    <citation type="journal article" date="2020" name="bioRxiv">
        <title>Sequence and annotation of 42 cannabis genomes reveals extensive copy number variation in cannabinoid synthesis and pathogen resistance genes.</title>
        <authorList>
            <person name="Mckernan K.J."/>
            <person name="Helbert Y."/>
            <person name="Kane L.T."/>
            <person name="Ebling H."/>
            <person name="Zhang L."/>
            <person name="Liu B."/>
            <person name="Eaton Z."/>
            <person name="Mclaughlin S."/>
            <person name="Kingan S."/>
            <person name="Baybayan P."/>
            <person name="Concepcion G."/>
            <person name="Jordan M."/>
            <person name="Riva A."/>
            <person name="Barbazuk W."/>
            <person name="Harkins T."/>
        </authorList>
    </citation>
    <scope>NUCLEOTIDE SEQUENCE [LARGE SCALE GENOMIC DNA]</scope>
    <source>
        <strain evidence="3">cv. Jamaican Lion 4</strain>
        <tissue evidence="2">Leaf</tissue>
    </source>
</reference>
<protein>
    <recommendedName>
        <fullName evidence="4">Pentatricopeptide repeat-containing protein</fullName>
    </recommendedName>
</protein>
<dbReference type="GO" id="GO:0016881">
    <property type="term" value="F:acid-amino acid ligase activity"/>
    <property type="evidence" value="ECO:0007669"/>
    <property type="project" value="InterPro"/>
</dbReference>
<dbReference type="InterPro" id="IPR046848">
    <property type="entry name" value="E_motif"/>
</dbReference>
<proteinExistence type="predicted"/>
<sequence>MEQTSKIWSLPTSELMGLRSFMEPNNVVWGALLGGCKLHRNMTIGQIAVNELMVLEPNNSGYYHLLVNMYAEENRWKEVSKIWTTMKGLGVEKRCPGSSWIEIQSKIHQFAASENAHLACPEVYKLLAIDHSCLYTLCNEIWLKNFLNELEFVLIDSEEKIANLEVSALGVDSKLKLDAMKVMGTHNYYNAAVVGLGIGVDVEAIGSTIEKLRLPLHRMQIVCNDNHGITWVNDSKATNFDATYAGLMGLKGRNLIHQEIMFFYHQDWFY</sequence>